<evidence type="ECO:0000259" key="4">
    <source>
        <dbReference type="PROSITE" id="PS51186"/>
    </source>
</evidence>
<dbReference type="EC" id="2.3.1.-" evidence="5"/>
<dbReference type="PANTHER" id="PTHR43792">
    <property type="entry name" value="GNAT FAMILY, PUTATIVE (AFU_ORTHOLOGUE AFUA_3G00765)-RELATED-RELATED"/>
    <property type="match status" value="1"/>
</dbReference>
<reference evidence="5 6" key="1">
    <citation type="submission" date="2016-08" db="EMBL/GenBank/DDBJ databases">
        <authorList>
            <person name="Seilhamer J.J."/>
        </authorList>
    </citation>
    <scope>NUCLEOTIDE SEQUENCE [LARGE SCALE GENOMIC DNA]</scope>
    <source>
        <strain evidence="5">L21-II-0</strain>
    </source>
</reference>
<dbReference type="PROSITE" id="PS51186">
    <property type="entry name" value="GNAT"/>
    <property type="match status" value="1"/>
</dbReference>
<dbReference type="EMBL" id="FMID01000019">
    <property type="protein sequence ID" value="SCL74838.1"/>
    <property type="molecule type" value="Genomic_DNA"/>
</dbReference>
<dbReference type="SUPFAM" id="SSF55729">
    <property type="entry name" value="Acyl-CoA N-acyltransferases (Nat)"/>
    <property type="match status" value="1"/>
</dbReference>
<keyword evidence="1 5" id="KW-0808">Transferase</keyword>
<comment type="similarity">
    <text evidence="3">Belongs to the acetyltransferase family. RimJ subfamily.</text>
</comment>
<name>A0A1M4MJ45_9EURY</name>
<evidence type="ECO:0000256" key="3">
    <source>
        <dbReference type="ARBA" id="ARBA00038502"/>
    </source>
</evidence>
<dbReference type="OrthoDB" id="120213at2157"/>
<evidence type="ECO:0000256" key="1">
    <source>
        <dbReference type="ARBA" id="ARBA00022679"/>
    </source>
</evidence>
<gene>
    <name evidence="5" type="primary">ydaF_2</name>
    <name evidence="5" type="ORF">L21_0722</name>
</gene>
<evidence type="ECO:0000313" key="6">
    <source>
        <dbReference type="Proteomes" id="UP000184671"/>
    </source>
</evidence>
<sequence length="195" mass="21378">MTGQPVLATDRLLLRPFTLADAPEVQRIAGDYDIASRTLDIPYPYLDGVAETWIATLAPGFGQGVQIVYAVTRRGDPGLVGAVGFVGIDHSHGRAELGFWVARSCWGKGYATEAARAVIEYGFSVLGLHRVYATHFSRNPASGRVMAKCGMAHEAHLREHARKWGVFEDVEVWGILSGDWRERCTAPAIGECREH</sequence>
<feature type="domain" description="N-acetyltransferase" evidence="4">
    <location>
        <begin position="12"/>
        <end position="187"/>
    </location>
</feature>
<dbReference type="STRING" id="118126.L21_0722"/>
<dbReference type="AlphaFoldDB" id="A0A1M4MJ45"/>
<protein>
    <submittedName>
        <fullName evidence="5">Putative ribosomal N-acetyltransferase YdaF</fullName>
        <ecNumber evidence="5">2.3.1.-</ecNumber>
    </submittedName>
</protein>
<dbReference type="InterPro" id="IPR000182">
    <property type="entry name" value="GNAT_dom"/>
</dbReference>
<proteinExistence type="inferred from homology"/>
<evidence type="ECO:0000313" key="5">
    <source>
        <dbReference type="EMBL" id="SCL74838.1"/>
    </source>
</evidence>
<evidence type="ECO:0000256" key="2">
    <source>
        <dbReference type="ARBA" id="ARBA00023315"/>
    </source>
</evidence>
<keyword evidence="2 5" id="KW-0012">Acyltransferase</keyword>
<accession>A0A1M4MJ45</accession>
<dbReference type="Proteomes" id="UP000184671">
    <property type="component" value="Unassembled WGS sequence"/>
</dbReference>
<dbReference type="GO" id="GO:0016747">
    <property type="term" value="F:acyltransferase activity, transferring groups other than amino-acyl groups"/>
    <property type="evidence" value="ECO:0007669"/>
    <property type="project" value="InterPro"/>
</dbReference>
<dbReference type="Gene3D" id="3.40.630.30">
    <property type="match status" value="1"/>
</dbReference>
<organism evidence="5 6">
    <name type="scientific">Methanoculleus chikugoensis</name>
    <dbReference type="NCBI Taxonomy" id="118126"/>
    <lineage>
        <taxon>Archaea</taxon>
        <taxon>Methanobacteriati</taxon>
        <taxon>Methanobacteriota</taxon>
        <taxon>Stenosarchaea group</taxon>
        <taxon>Methanomicrobia</taxon>
        <taxon>Methanomicrobiales</taxon>
        <taxon>Methanomicrobiaceae</taxon>
        <taxon>Methanoculleus</taxon>
    </lineage>
</organism>
<dbReference type="InterPro" id="IPR016181">
    <property type="entry name" value="Acyl_CoA_acyltransferase"/>
</dbReference>
<dbReference type="Pfam" id="PF13302">
    <property type="entry name" value="Acetyltransf_3"/>
    <property type="match status" value="1"/>
</dbReference>
<dbReference type="RefSeq" id="WP_074369134.1">
    <property type="nucleotide sequence ID" value="NZ_FMID01000019.1"/>
</dbReference>
<dbReference type="InterPro" id="IPR051531">
    <property type="entry name" value="N-acetyltransferase"/>
</dbReference>
<dbReference type="PANTHER" id="PTHR43792:SF8">
    <property type="entry name" value="[RIBOSOMAL PROTEIN US5]-ALANINE N-ACETYLTRANSFERASE"/>
    <property type="match status" value="1"/>
</dbReference>